<comment type="subcellular location">
    <subcellularLocation>
        <location evidence="1">Cell membrane</location>
        <topology evidence="1">Multi-pass membrane protein</topology>
    </subcellularLocation>
</comment>
<dbReference type="PANTHER" id="PTHR34979:SF1">
    <property type="entry name" value="INNER MEMBRANE PROTEIN YGAZ"/>
    <property type="match status" value="1"/>
</dbReference>
<dbReference type="RefSeq" id="WP_279674488.1">
    <property type="nucleotide sequence ID" value="NZ_CP122566.1"/>
</dbReference>
<evidence type="ECO:0000256" key="6">
    <source>
        <dbReference type="ARBA" id="ARBA00022989"/>
    </source>
</evidence>
<keyword evidence="4" id="KW-1003">Cell membrane</keyword>
<dbReference type="Proteomes" id="UP001224674">
    <property type="component" value="Chromosome"/>
</dbReference>
<dbReference type="GO" id="GO:0005886">
    <property type="term" value="C:plasma membrane"/>
    <property type="evidence" value="ECO:0007669"/>
    <property type="project" value="UniProtKB-SubCell"/>
</dbReference>
<evidence type="ECO:0000256" key="1">
    <source>
        <dbReference type="ARBA" id="ARBA00004651"/>
    </source>
</evidence>
<dbReference type="Pfam" id="PF03591">
    <property type="entry name" value="AzlC"/>
    <property type="match status" value="1"/>
</dbReference>
<proteinExistence type="inferred from homology"/>
<evidence type="ECO:0000256" key="2">
    <source>
        <dbReference type="ARBA" id="ARBA00010735"/>
    </source>
</evidence>
<feature type="transmembrane region" description="Helical" evidence="8">
    <location>
        <begin position="27"/>
        <end position="53"/>
    </location>
</feature>
<dbReference type="InterPro" id="IPR011606">
    <property type="entry name" value="Brnchd-chn_aa_trnsp_permease"/>
</dbReference>
<dbReference type="EMBL" id="CP122566">
    <property type="protein sequence ID" value="WGH92334.1"/>
    <property type="molecule type" value="Genomic_DNA"/>
</dbReference>
<organism evidence="9 10">
    <name type="scientific">Auritidibacter ignavus</name>
    <dbReference type="NCBI Taxonomy" id="678932"/>
    <lineage>
        <taxon>Bacteria</taxon>
        <taxon>Bacillati</taxon>
        <taxon>Actinomycetota</taxon>
        <taxon>Actinomycetes</taxon>
        <taxon>Micrococcales</taxon>
        <taxon>Micrococcaceae</taxon>
        <taxon>Auritidibacter</taxon>
    </lineage>
</organism>
<evidence type="ECO:0000256" key="5">
    <source>
        <dbReference type="ARBA" id="ARBA00022692"/>
    </source>
</evidence>
<feature type="transmembrane region" description="Helical" evidence="8">
    <location>
        <begin position="73"/>
        <end position="92"/>
    </location>
</feature>
<dbReference type="PANTHER" id="PTHR34979">
    <property type="entry name" value="INNER MEMBRANE PROTEIN YGAZ"/>
    <property type="match status" value="1"/>
</dbReference>
<evidence type="ECO:0000256" key="7">
    <source>
        <dbReference type="ARBA" id="ARBA00023136"/>
    </source>
</evidence>
<accession>A0AAJ6AM53</accession>
<comment type="similarity">
    <text evidence="2">Belongs to the AzlC family.</text>
</comment>
<evidence type="ECO:0000256" key="8">
    <source>
        <dbReference type="SAM" id="Phobius"/>
    </source>
</evidence>
<protein>
    <submittedName>
        <fullName evidence="9">AzlC family ABC transporter permease</fullName>
    </submittedName>
</protein>
<name>A0AAJ6AM53_9MICC</name>
<dbReference type="AlphaFoldDB" id="A0AAJ6AM53"/>
<gene>
    <name evidence="9" type="ORF">QDX21_08370</name>
</gene>
<keyword evidence="3" id="KW-0813">Transport</keyword>
<evidence type="ECO:0000313" key="10">
    <source>
        <dbReference type="Proteomes" id="UP001224674"/>
    </source>
</evidence>
<sequence>MSTTGHESTDSNPSTGAEIIQGARLSVAVGFGLFPLGMAFGLLVTQSGLAAWVAPALSLTGYAGSLEFLMIEMLVNTTALLTVGLTTLFVNFRHVFYAFSFPLHVVKNPVAKIYAMYAMTDEAYAITVAHPTGWTGPRLIALEVCLQIY</sequence>
<keyword evidence="7 8" id="KW-0472">Membrane</keyword>
<evidence type="ECO:0000313" key="9">
    <source>
        <dbReference type="EMBL" id="WGH92334.1"/>
    </source>
</evidence>
<evidence type="ECO:0000256" key="3">
    <source>
        <dbReference type="ARBA" id="ARBA00022448"/>
    </source>
</evidence>
<keyword evidence="10" id="KW-1185">Reference proteome</keyword>
<keyword evidence="6 8" id="KW-1133">Transmembrane helix</keyword>
<reference evidence="9 10" key="1">
    <citation type="submission" date="2023-03" db="EMBL/GenBank/DDBJ databases">
        <title>Complete genome sequences of several Auritidibacter ignavus strains isolated from ear infections.</title>
        <authorList>
            <person name="Baehr T."/>
            <person name="Baumhoegger A.M."/>
        </authorList>
    </citation>
    <scope>NUCLEOTIDE SEQUENCE [LARGE SCALE GENOMIC DNA]</scope>
    <source>
        <strain evidence="9 10">BABAE-6</strain>
    </source>
</reference>
<keyword evidence="5 8" id="KW-0812">Transmembrane</keyword>
<dbReference type="GO" id="GO:1903785">
    <property type="term" value="P:L-valine transmembrane transport"/>
    <property type="evidence" value="ECO:0007669"/>
    <property type="project" value="TreeGrafter"/>
</dbReference>
<evidence type="ECO:0000256" key="4">
    <source>
        <dbReference type="ARBA" id="ARBA00022475"/>
    </source>
</evidence>